<proteinExistence type="predicted"/>
<dbReference type="AlphaFoldDB" id="A0A2T3ZPE0"/>
<accession>A0A2T3ZPE0</accession>
<evidence type="ECO:0000313" key="2">
    <source>
        <dbReference type="EMBL" id="PTB46667.1"/>
    </source>
</evidence>
<feature type="chain" id="PRO_5015530165" evidence="1">
    <location>
        <begin position="20"/>
        <end position="132"/>
    </location>
</feature>
<reference evidence="2 3" key="1">
    <citation type="submission" date="2016-07" db="EMBL/GenBank/DDBJ databases">
        <title>Multiple horizontal gene transfer events from other fungi enriched the ability of initially mycotrophic Trichoderma (Ascomycota) to feed on dead plant biomass.</title>
        <authorList>
            <consortium name="DOE Joint Genome Institute"/>
            <person name="Aerts A."/>
            <person name="Atanasova L."/>
            <person name="Chenthamara K."/>
            <person name="Zhang J."/>
            <person name="Grujic M."/>
            <person name="Henrissat B."/>
            <person name="Kuo A."/>
            <person name="Salamov A."/>
            <person name="Lipzen A."/>
            <person name="Labutti K."/>
            <person name="Barry K."/>
            <person name="Miao Y."/>
            <person name="Rahimi M.J."/>
            <person name="Shen Q."/>
            <person name="Grigoriev I.V."/>
            <person name="Kubicek C.P."/>
            <person name="Druzhinina I.S."/>
        </authorList>
    </citation>
    <scope>NUCLEOTIDE SEQUENCE [LARGE SCALE GENOMIC DNA]</scope>
    <source>
        <strain evidence="2 3">CBS 433.97</strain>
    </source>
</reference>
<keyword evidence="1" id="KW-0732">Signal</keyword>
<feature type="signal peptide" evidence="1">
    <location>
        <begin position="1"/>
        <end position="19"/>
    </location>
</feature>
<dbReference type="Proteomes" id="UP000240493">
    <property type="component" value="Unassembled WGS sequence"/>
</dbReference>
<name>A0A2T3ZPE0_TRIA4</name>
<dbReference type="EMBL" id="KZ679256">
    <property type="protein sequence ID" value="PTB46667.1"/>
    <property type="molecule type" value="Genomic_DNA"/>
</dbReference>
<evidence type="ECO:0000256" key="1">
    <source>
        <dbReference type="SAM" id="SignalP"/>
    </source>
</evidence>
<evidence type="ECO:0000313" key="3">
    <source>
        <dbReference type="Proteomes" id="UP000240493"/>
    </source>
</evidence>
<organism evidence="2 3">
    <name type="scientific">Trichoderma asperellum (strain ATCC 204424 / CBS 433.97 / NBRC 101777)</name>
    <dbReference type="NCBI Taxonomy" id="1042311"/>
    <lineage>
        <taxon>Eukaryota</taxon>
        <taxon>Fungi</taxon>
        <taxon>Dikarya</taxon>
        <taxon>Ascomycota</taxon>
        <taxon>Pezizomycotina</taxon>
        <taxon>Sordariomycetes</taxon>
        <taxon>Hypocreomycetidae</taxon>
        <taxon>Hypocreales</taxon>
        <taxon>Hypocreaceae</taxon>
        <taxon>Trichoderma</taxon>
    </lineage>
</organism>
<protein>
    <submittedName>
        <fullName evidence="2">Uncharacterized protein</fullName>
    </submittedName>
</protein>
<sequence length="132" mass="14526">MLQALEGLVFAVRVSVLRAICVQPLEECAIKDKLSTVSIVKAVLHTCACTSKVEQDEIAEAYSAWIYEGISAPETHHIIKSNSRHVIDPQRVARKCHRNTVRTGRDALQQTIYTLQAKATPYDEAPPTLGAA</sequence>
<keyword evidence="3" id="KW-1185">Reference proteome</keyword>
<gene>
    <name evidence="2" type="ORF">M441DRAFT_53388</name>
</gene>